<comment type="caution">
    <text evidence="4">The sequence shown here is derived from an EMBL/GenBank/DDBJ whole genome shotgun (WGS) entry which is preliminary data.</text>
</comment>
<feature type="domain" description="Acetyl-CoA hydrolase/transferase N-terminal" evidence="2">
    <location>
        <begin position="11"/>
        <end position="214"/>
    </location>
</feature>
<evidence type="ECO:0000313" key="5">
    <source>
        <dbReference type="Proteomes" id="UP001141933"/>
    </source>
</evidence>
<dbReference type="NCBIfam" id="TIGR03458">
    <property type="entry name" value="YgfH_subfam"/>
    <property type="match status" value="1"/>
</dbReference>
<dbReference type="Gene3D" id="3.40.1080.20">
    <property type="entry name" value="Acetyl-CoA hydrolase/transferase C-terminal domain"/>
    <property type="match status" value="1"/>
</dbReference>
<keyword evidence="5" id="KW-1185">Reference proteome</keyword>
<reference evidence="4" key="1">
    <citation type="submission" date="2022-12" db="EMBL/GenBank/DDBJ databases">
        <title>Phocaeicola acetigenes sp. nov., isolated feces from a healthy human.</title>
        <authorList>
            <person name="Do H."/>
            <person name="Ha Y.B."/>
            <person name="Kim J.-S."/>
            <person name="Suh M.K."/>
            <person name="Kim H.S."/>
            <person name="Lee J.-S."/>
        </authorList>
    </citation>
    <scope>NUCLEOTIDE SEQUENCE</scope>
    <source>
        <strain evidence="4">KGMB11183</strain>
    </source>
</reference>
<proteinExistence type="inferred from homology"/>
<evidence type="ECO:0000259" key="2">
    <source>
        <dbReference type="Pfam" id="PF02550"/>
    </source>
</evidence>
<dbReference type="Gene3D" id="3.40.1080.10">
    <property type="entry name" value="Glutaconate Coenzyme A-transferase"/>
    <property type="match status" value="1"/>
</dbReference>
<dbReference type="PANTHER" id="PTHR43609:SF1">
    <property type="entry name" value="ACETYL-COA HYDROLASE"/>
    <property type="match status" value="1"/>
</dbReference>
<name>A0ABT4PK98_9BACT</name>
<dbReference type="GO" id="GO:0016740">
    <property type="term" value="F:transferase activity"/>
    <property type="evidence" value="ECO:0007669"/>
    <property type="project" value="UniProtKB-KW"/>
</dbReference>
<dbReference type="PANTHER" id="PTHR43609">
    <property type="entry name" value="ACETYL-COA HYDROLASE"/>
    <property type="match status" value="1"/>
</dbReference>
<gene>
    <name evidence="4" type="ORF">O6P32_11935</name>
</gene>
<comment type="similarity">
    <text evidence="1">Belongs to the acetyl-CoA hydrolase/transferase family.</text>
</comment>
<dbReference type="Gene3D" id="3.30.750.70">
    <property type="entry name" value="4-hydroxybutyrate coenzyme like domains"/>
    <property type="match status" value="1"/>
</dbReference>
<dbReference type="RefSeq" id="WP_269878739.1">
    <property type="nucleotide sequence ID" value="NZ_JAPZVM010000012.1"/>
</dbReference>
<dbReference type="InterPro" id="IPR017821">
    <property type="entry name" value="Succinate_CoA_transferase"/>
</dbReference>
<evidence type="ECO:0000313" key="4">
    <source>
        <dbReference type="EMBL" id="MCZ8373406.1"/>
    </source>
</evidence>
<feature type="domain" description="Acetyl-CoA hydrolase/transferase C-terminal" evidence="3">
    <location>
        <begin position="328"/>
        <end position="461"/>
    </location>
</feature>
<dbReference type="InterPro" id="IPR046433">
    <property type="entry name" value="ActCoA_hydro"/>
</dbReference>
<sequence>MHKNTYPILTAQEAALLIHHGDTLGIGGFSSVGTPKAVPAALASHAQAQHEAGKEFKVGLITGGATGNTIDSALAQAGAVSFRTPFQSNKDMRNAINSGDVAYYDVHLSHIGQDVRYGFLPKINVALIEASDVTADGEITLTTSVGISPTLIQQADKVIIELNRMHSGKLQGMHDIYTPSAPPARTDIPIFRVSDRAGSPVVKVDPKKIVAIVETNERDHIAPFTPQNETTLQIGNNVAQFLLSEWKKGRIPQEFLPLQSGVGNIANAVLGALGDDTQLPAFTMFTEVIQNSVIDLMLKGRIRFATGSSLTLSEDHLDMIYNDLPFFRDRLLLRPQEITNHPEMIRRLGIIAINTALEADIFGNVNSTHVSGSKIMNGIGGSADFSRNAYLSIFTTPSTAKNGLISSIVPQVSHVDSTEHDVRILVTEQGVADLRGKSPRQRAQCIIENCAHPDYKQLLWDYLKLSEGKSCHTPFSLRNAFQMHLAYEETGDMRNTTYIA</sequence>
<dbReference type="EMBL" id="JAPZVM010000012">
    <property type="protein sequence ID" value="MCZ8373406.1"/>
    <property type="molecule type" value="Genomic_DNA"/>
</dbReference>
<organism evidence="4 5">
    <name type="scientific">Phocaeicola acetigenes</name>
    <dbReference type="NCBI Taxonomy" id="3016083"/>
    <lineage>
        <taxon>Bacteria</taxon>
        <taxon>Pseudomonadati</taxon>
        <taxon>Bacteroidota</taxon>
        <taxon>Bacteroidia</taxon>
        <taxon>Bacteroidales</taxon>
        <taxon>Bacteroidaceae</taxon>
        <taxon>Phocaeicola</taxon>
    </lineage>
</organism>
<evidence type="ECO:0000259" key="3">
    <source>
        <dbReference type="Pfam" id="PF13336"/>
    </source>
</evidence>
<protein>
    <submittedName>
        <fullName evidence="4">Succinate CoA transferase</fullName>
    </submittedName>
</protein>
<evidence type="ECO:0000256" key="1">
    <source>
        <dbReference type="ARBA" id="ARBA00009632"/>
    </source>
</evidence>
<dbReference type="Proteomes" id="UP001141933">
    <property type="component" value="Unassembled WGS sequence"/>
</dbReference>
<dbReference type="InterPro" id="IPR038460">
    <property type="entry name" value="AcetylCoA_hyd_C_sf"/>
</dbReference>
<dbReference type="InterPro" id="IPR026888">
    <property type="entry name" value="AcetylCoA_hyd_C"/>
</dbReference>
<dbReference type="SUPFAM" id="SSF100950">
    <property type="entry name" value="NagB/RpiA/CoA transferase-like"/>
    <property type="match status" value="2"/>
</dbReference>
<accession>A0ABT4PK98</accession>
<dbReference type="InterPro" id="IPR003702">
    <property type="entry name" value="ActCoA_hydro_N"/>
</dbReference>
<dbReference type="Pfam" id="PF13336">
    <property type="entry name" value="AcetylCoA_hyd_C"/>
    <property type="match status" value="1"/>
</dbReference>
<keyword evidence="4" id="KW-0808">Transferase</keyword>
<dbReference type="InterPro" id="IPR037171">
    <property type="entry name" value="NagB/RpiA_transferase-like"/>
</dbReference>
<dbReference type="Pfam" id="PF02550">
    <property type="entry name" value="AcetylCoA_hydro"/>
    <property type="match status" value="1"/>
</dbReference>